<dbReference type="Proteomes" id="UP000540412">
    <property type="component" value="Unassembled WGS sequence"/>
</dbReference>
<dbReference type="GO" id="GO:0008802">
    <property type="term" value="F:betaine-aldehyde dehydrogenase (NAD+) activity"/>
    <property type="evidence" value="ECO:0007669"/>
    <property type="project" value="UniProtKB-EC"/>
</dbReference>
<feature type="domain" description="Aldehyde dehydrogenase" evidence="2">
    <location>
        <begin position="12"/>
        <end position="424"/>
    </location>
</feature>
<dbReference type="Pfam" id="PF00171">
    <property type="entry name" value="Aldedh"/>
    <property type="match status" value="1"/>
</dbReference>
<dbReference type="RefSeq" id="WP_051163191.1">
    <property type="nucleotide sequence ID" value="NZ_JACHIT010000001.1"/>
</dbReference>
<evidence type="ECO:0000313" key="3">
    <source>
        <dbReference type="EMBL" id="MBB5911879.1"/>
    </source>
</evidence>
<proteinExistence type="predicted"/>
<dbReference type="InterPro" id="IPR015590">
    <property type="entry name" value="Aldehyde_DH_dom"/>
</dbReference>
<sequence length="432" mass="44567">MLSTHPNSAGNAWLTVTSPGDGRALGTLPIHGPDHVRAVTAALRQAQMSWRAMGVVGRVQWLTRFREWLSDNRDTLADLLASETGKSVAAALREFRLGIDALDYHRTHGADFLGASWQRTHGNPSVALQLAITYRPCAVVGVVSPWTYPLASTLLDAVPALMAGSAVLVKPSSVTPLTVRAALAGWAAIGAPPVLDLVVGPEAGPAVVDAVDHVYFTGSPETGKVVALRAAARLIPCRLAVGGKSSAIVLPDADLGGAAAGIALGGLAESGQNCHSVERVFVAAPVYDAFVERLVTEVAAFGADDPGDIRVTPVTSAAHVRHLGDQVQDALAKGASLRIGGTAEGQVFEPTVLADADPAMSVLTQQTLGPILPVVRVADAEAALIPANDPSGPCVSVWTGDDAAARYLAGRLLAARVGRNDVSVHLAPPGYA</sequence>
<dbReference type="AlphaFoldDB" id="A0A7W9PA11"/>
<comment type="caution">
    <text evidence="3">The sequence shown here is derived from an EMBL/GenBank/DDBJ whole genome shotgun (WGS) entry which is preliminary data.</text>
</comment>
<keyword evidence="1 3" id="KW-0560">Oxidoreductase</keyword>
<evidence type="ECO:0000313" key="4">
    <source>
        <dbReference type="Proteomes" id="UP000540412"/>
    </source>
</evidence>
<reference evidence="3 4" key="1">
    <citation type="submission" date="2020-08" db="EMBL/GenBank/DDBJ databases">
        <title>Sequencing the genomes of 1000 actinobacteria strains.</title>
        <authorList>
            <person name="Klenk H.-P."/>
        </authorList>
    </citation>
    <scope>NUCLEOTIDE SEQUENCE [LARGE SCALE GENOMIC DNA]</scope>
    <source>
        <strain evidence="3 4">DSM 43582</strain>
    </source>
</reference>
<protein>
    <submittedName>
        <fullName evidence="3">Betaine-aldehyde dehydrogenase</fullName>
        <ecNumber evidence="3">1.2.1.8</ecNumber>
    </submittedName>
</protein>
<dbReference type="PANTHER" id="PTHR11699">
    <property type="entry name" value="ALDEHYDE DEHYDROGENASE-RELATED"/>
    <property type="match status" value="1"/>
</dbReference>
<dbReference type="EC" id="1.2.1.8" evidence="3"/>
<name>A0A7W9PA11_9NOCA</name>
<dbReference type="Gene3D" id="3.40.309.10">
    <property type="entry name" value="Aldehyde Dehydrogenase, Chain A, domain 2"/>
    <property type="match status" value="1"/>
</dbReference>
<gene>
    <name evidence="3" type="ORF">BJY24_000746</name>
</gene>
<dbReference type="InterPro" id="IPR016161">
    <property type="entry name" value="Ald_DH/histidinol_DH"/>
</dbReference>
<keyword evidence="4" id="KW-1185">Reference proteome</keyword>
<dbReference type="EMBL" id="JACHIT010000001">
    <property type="protein sequence ID" value="MBB5911879.1"/>
    <property type="molecule type" value="Genomic_DNA"/>
</dbReference>
<evidence type="ECO:0000256" key="1">
    <source>
        <dbReference type="ARBA" id="ARBA00023002"/>
    </source>
</evidence>
<dbReference type="InterPro" id="IPR016163">
    <property type="entry name" value="Ald_DH_C"/>
</dbReference>
<dbReference type="InterPro" id="IPR016162">
    <property type="entry name" value="Ald_DH_N"/>
</dbReference>
<dbReference type="Gene3D" id="3.40.605.10">
    <property type="entry name" value="Aldehyde Dehydrogenase, Chain A, domain 1"/>
    <property type="match status" value="1"/>
</dbReference>
<accession>A0A7W9PA11</accession>
<dbReference type="SUPFAM" id="SSF53720">
    <property type="entry name" value="ALDH-like"/>
    <property type="match status" value="1"/>
</dbReference>
<evidence type="ECO:0000259" key="2">
    <source>
        <dbReference type="Pfam" id="PF00171"/>
    </source>
</evidence>
<organism evidence="3 4">
    <name type="scientific">Nocardia transvalensis</name>
    <dbReference type="NCBI Taxonomy" id="37333"/>
    <lineage>
        <taxon>Bacteria</taxon>
        <taxon>Bacillati</taxon>
        <taxon>Actinomycetota</taxon>
        <taxon>Actinomycetes</taxon>
        <taxon>Mycobacteriales</taxon>
        <taxon>Nocardiaceae</taxon>
        <taxon>Nocardia</taxon>
    </lineage>
</organism>